<name>A0A1H1EPI0_9ACTN</name>
<dbReference type="InterPro" id="IPR015068">
    <property type="entry name" value="DUF1877"/>
</dbReference>
<dbReference type="Gene3D" id="3.40.1760.10">
    <property type="entry name" value="YfbM-like super family"/>
    <property type="match status" value="1"/>
</dbReference>
<reference evidence="2" key="1">
    <citation type="submission" date="2016-10" db="EMBL/GenBank/DDBJ databases">
        <authorList>
            <person name="Varghese N."/>
            <person name="Submissions S."/>
        </authorList>
    </citation>
    <scope>NUCLEOTIDE SEQUENCE [LARGE SCALE GENOMIC DNA]</scope>
    <source>
        <strain evidence="2">DSM 44142</strain>
    </source>
</reference>
<evidence type="ECO:0000313" key="2">
    <source>
        <dbReference type="Proteomes" id="UP000183053"/>
    </source>
</evidence>
<accession>A0A1H1EPI0</accession>
<dbReference type="OrthoDB" id="4274517at2"/>
<sequence length="166" mass="18111">MAVTQLLARIAPQYLDACGQSVDELDRLCSFIVSEDDYLDLNWSGPYIARVLTSLGTSPADVALVEHAWTGTVEVNPSYREPHLPVDQAPMAICPADVSDIAHALSSIDVEKFALAIPPEQTEATTFFDAEAPLDPRGFLAGHLVTLRDFYIAAAARRLAVIEWLD</sequence>
<dbReference type="InterPro" id="IPR035944">
    <property type="entry name" value="YfbM-like_sf"/>
</dbReference>
<protein>
    <recommendedName>
        <fullName evidence="3">DUF1877 family protein</fullName>
    </recommendedName>
</protein>
<evidence type="ECO:0000313" key="1">
    <source>
        <dbReference type="EMBL" id="SDQ90661.1"/>
    </source>
</evidence>
<proteinExistence type="predicted"/>
<dbReference type="Pfam" id="PF08974">
    <property type="entry name" value="DUF1877"/>
    <property type="match status" value="1"/>
</dbReference>
<organism evidence="1 2">
    <name type="scientific">Tsukamurella pulmonis</name>
    <dbReference type="NCBI Taxonomy" id="47312"/>
    <lineage>
        <taxon>Bacteria</taxon>
        <taxon>Bacillati</taxon>
        <taxon>Actinomycetota</taxon>
        <taxon>Actinomycetes</taxon>
        <taxon>Mycobacteriales</taxon>
        <taxon>Tsukamurellaceae</taxon>
        <taxon>Tsukamurella</taxon>
    </lineage>
</organism>
<gene>
    <name evidence="1" type="ORF">SAMN04489765_2300</name>
</gene>
<dbReference type="RefSeq" id="WP_068565401.1">
    <property type="nucleotide sequence ID" value="NZ_FNLF01000002.1"/>
</dbReference>
<keyword evidence="2" id="KW-1185">Reference proteome</keyword>
<evidence type="ECO:0008006" key="3">
    <source>
        <dbReference type="Google" id="ProtNLM"/>
    </source>
</evidence>
<dbReference type="AlphaFoldDB" id="A0A1H1EPI0"/>
<dbReference type="EMBL" id="FNLF01000002">
    <property type="protein sequence ID" value="SDQ90661.1"/>
    <property type="molecule type" value="Genomic_DNA"/>
</dbReference>
<dbReference type="Proteomes" id="UP000183053">
    <property type="component" value="Unassembled WGS sequence"/>
</dbReference>